<evidence type="ECO:0000256" key="1">
    <source>
        <dbReference type="SAM" id="MobiDB-lite"/>
    </source>
</evidence>
<dbReference type="PANTHER" id="PTHR20858:SF17">
    <property type="entry name" value="HYDROXYMETHYLPYRIMIDINE_PHOSPHOMETHYLPYRIMIDINE KINASE THI20-RELATED"/>
    <property type="match status" value="1"/>
</dbReference>
<evidence type="ECO:0000313" key="3">
    <source>
        <dbReference type="EMBL" id="MFC7433557.1"/>
    </source>
</evidence>
<organism evidence="3 4">
    <name type="scientific">Hydrogenophaga bisanensis</name>
    <dbReference type="NCBI Taxonomy" id="439611"/>
    <lineage>
        <taxon>Bacteria</taxon>
        <taxon>Pseudomonadati</taxon>
        <taxon>Pseudomonadota</taxon>
        <taxon>Betaproteobacteria</taxon>
        <taxon>Burkholderiales</taxon>
        <taxon>Comamonadaceae</taxon>
        <taxon>Hydrogenophaga</taxon>
    </lineage>
</organism>
<protein>
    <submittedName>
        <fullName evidence="3">Hydroxymethylpyrimidine/phosphomethylpyrimidine kinase</fullName>
    </submittedName>
</protein>
<sequence>MSDTPSSLLPPEPSVTRGESLPCVMVFNTNDPSGAGGLSADLTAMSSASVHVLSVVTGSYVRDTSEVHDHIAFDEEAVTDQARCALEDMPVRAFKVGFAGTPENLGAIAGITSDYSEVPVITYMPDLSWWDELAIDNYLDAVTELLLPQTTVLVGNHSTLCRWLLPDWEGDRLPNAREVARAAAVHGVPYTLVTGFNAADQYLESHLASPEEVLASARYERFEATFCGAGDTLSAALCALIAGGCDLQAACAEALTYLDQCLDAGFQPGMGHAVPDRLFWAHDGEEEDEPPSTESSPDAGDSTLDANDFPLDTTKH</sequence>
<reference evidence="4" key="1">
    <citation type="journal article" date="2019" name="Int. J. Syst. Evol. Microbiol.">
        <title>The Global Catalogue of Microorganisms (GCM) 10K type strain sequencing project: providing services to taxonomists for standard genome sequencing and annotation.</title>
        <authorList>
            <consortium name="The Broad Institute Genomics Platform"/>
            <consortium name="The Broad Institute Genome Sequencing Center for Infectious Disease"/>
            <person name="Wu L."/>
            <person name="Ma J."/>
        </authorList>
    </citation>
    <scope>NUCLEOTIDE SEQUENCE [LARGE SCALE GENOMIC DNA]</scope>
    <source>
        <strain evidence="4">CCUG 54518</strain>
    </source>
</reference>
<proteinExistence type="predicted"/>
<dbReference type="Pfam" id="PF08543">
    <property type="entry name" value="Phos_pyr_kin"/>
    <property type="match status" value="1"/>
</dbReference>
<dbReference type="InterPro" id="IPR013749">
    <property type="entry name" value="PM/HMP-P_kinase-1"/>
</dbReference>
<keyword evidence="4" id="KW-1185">Reference proteome</keyword>
<evidence type="ECO:0000313" key="4">
    <source>
        <dbReference type="Proteomes" id="UP001596495"/>
    </source>
</evidence>
<dbReference type="PANTHER" id="PTHR20858">
    <property type="entry name" value="PHOSPHOMETHYLPYRIMIDINE KINASE"/>
    <property type="match status" value="1"/>
</dbReference>
<dbReference type="Proteomes" id="UP001596495">
    <property type="component" value="Unassembled WGS sequence"/>
</dbReference>
<dbReference type="EMBL" id="JBHTBX010000002">
    <property type="protein sequence ID" value="MFC7433557.1"/>
    <property type="molecule type" value="Genomic_DNA"/>
</dbReference>
<dbReference type="Gene3D" id="3.40.1190.20">
    <property type="match status" value="1"/>
</dbReference>
<dbReference type="GO" id="GO:0016301">
    <property type="term" value="F:kinase activity"/>
    <property type="evidence" value="ECO:0007669"/>
    <property type="project" value="UniProtKB-KW"/>
</dbReference>
<dbReference type="RefSeq" id="WP_382253850.1">
    <property type="nucleotide sequence ID" value="NZ_JBHTBX010000002.1"/>
</dbReference>
<comment type="caution">
    <text evidence="3">The sequence shown here is derived from an EMBL/GenBank/DDBJ whole genome shotgun (WGS) entry which is preliminary data.</text>
</comment>
<gene>
    <name evidence="3" type="ORF">ACFQNJ_03435</name>
</gene>
<accession>A0ABW2R6W4</accession>
<evidence type="ECO:0000259" key="2">
    <source>
        <dbReference type="Pfam" id="PF08543"/>
    </source>
</evidence>
<feature type="region of interest" description="Disordered" evidence="1">
    <location>
        <begin position="282"/>
        <end position="316"/>
    </location>
</feature>
<feature type="domain" description="Pyridoxamine kinase/Phosphomethylpyrimidine kinase" evidence="2">
    <location>
        <begin position="31"/>
        <end position="273"/>
    </location>
</feature>
<keyword evidence="3" id="KW-0418">Kinase</keyword>
<name>A0ABW2R6W4_9BURK</name>
<dbReference type="SUPFAM" id="SSF53613">
    <property type="entry name" value="Ribokinase-like"/>
    <property type="match status" value="1"/>
</dbReference>
<dbReference type="InterPro" id="IPR029056">
    <property type="entry name" value="Ribokinase-like"/>
</dbReference>
<keyword evidence="3" id="KW-0808">Transferase</keyword>